<evidence type="ECO:0000313" key="1">
    <source>
        <dbReference type="EMBL" id="GJT41577.1"/>
    </source>
</evidence>
<sequence length="94" mass="10802">MNLTHSSSGPTDLAGSSSVRGLIDYQLDMERSLSFPLSNLKQLILKAKAEKRKNVWESYKKRTEFVRKLRVINNIKIISNTKPMKVTVIRDHDD</sequence>
<reference evidence="1" key="2">
    <citation type="submission" date="2022-01" db="EMBL/GenBank/DDBJ databases">
        <authorList>
            <person name="Yamashiro T."/>
            <person name="Shiraishi A."/>
            <person name="Satake H."/>
            <person name="Nakayama K."/>
        </authorList>
    </citation>
    <scope>NUCLEOTIDE SEQUENCE</scope>
</reference>
<keyword evidence="2" id="KW-1185">Reference proteome</keyword>
<name>A0ABQ5DR08_9ASTR</name>
<comment type="caution">
    <text evidence="1">The sequence shown here is derived from an EMBL/GenBank/DDBJ whole genome shotgun (WGS) entry which is preliminary data.</text>
</comment>
<organism evidence="1 2">
    <name type="scientific">Tanacetum coccineum</name>
    <dbReference type="NCBI Taxonomy" id="301880"/>
    <lineage>
        <taxon>Eukaryota</taxon>
        <taxon>Viridiplantae</taxon>
        <taxon>Streptophyta</taxon>
        <taxon>Embryophyta</taxon>
        <taxon>Tracheophyta</taxon>
        <taxon>Spermatophyta</taxon>
        <taxon>Magnoliopsida</taxon>
        <taxon>eudicotyledons</taxon>
        <taxon>Gunneridae</taxon>
        <taxon>Pentapetalae</taxon>
        <taxon>asterids</taxon>
        <taxon>campanulids</taxon>
        <taxon>Asterales</taxon>
        <taxon>Asteraceae</taxon>
        <taxon>Asteroideae</taxon>
        <taxon>Anthemideae</taxon>
        <taxon>Anthemidinae</taxon>
        <taxon>Tanacetum</taxon>
    </lineage>
</organism>
<protein>
    <submittedName>
        <fullName evidence="1">Uncharacterized protein</fullName>
    </submittedName>
</protein>
<gene>
    <name evidence="1" type="ORF">Tco_0941442</name>
</gene>
<proteinExistence type="predicted"/>
<dbReference type="EMBL" id="BQNB010015573">
    <property type="protein sequence ID" value="GJT41577.1"/>
    <property type="molecule type" value="Genomic_DNA"/>
</dbReference>
<evidence type="ECO:0000313" key="2">
    <source>
        <dbReference type="Proteomes" id="UP001151760"/>
    </source>
</evidence>
<reference evidence="1" key="1">
    <citation type="journal article" date="2022" name="Int. J. Mol. Sci.">
        <title>Draft Genome of Tanacetum Coccineum: Genomic Comparison of Closely Related Tanacetum-Family Plants.</title>
        <authorList>
            <person name="Yamashiro T."/>
            <person name="Shiraishi A."/>
            <person name="Nakayama K."/>
            <person name="Satake H."/>
        </authorList>
    </citation>
    <scope>NUCLEOTIDE SEQUENCE</scope>
</reference>
<dbReference type="Proteomes" id="UP001151760">
    <property type="component" value="Unassembled WGS sequence"/>
</dbReference>
<accession>A0ABQ5DR08</accession>